<evidence type="ECO:0000313" key="9">
    <source>
        <dbReference type="Proteomes" id="UP000044071"/>
    </source>
</evidence>
<keyword evidence="4 5" id="KW-0574">Periplasm</keyword>
<feature type="binding site" evidence="6">
    <location>
        <position position="319"/>
    </location>
    <ligand>
        <name>spermidine</name>
        <dbReference type="ChEBI" id="CHEBI:57834"/>
    </ligand>
</feature>
<evidence type="ECO:0000256" key="6">
    <source>
        <dbReference type="PIRSR" id="PIRSR019574-1"/>
    </source>
</evidence>
<dbReference type="eggNOG" id="COG0687">
    <property type="taxonomic scope" value="Bacteria"/>
</dbReference>
<comment type="function">
    <text evidence="5">Required for the activity of the bacterial periplasmic transport system of putrescine.</text>
</comment>
<dbReference type="PANTHER" id="PTHR30222">
    <property type="entry name" value="SPERMIDINE/PUTRESCINE-BINDING PERIPLASMIC PROTEIN"/>
    <property type="match status" value="1"/>
</dbReference>
<feature type="binding site" evidence="6">
    <location>
        <begin position="160"/>
        <end position="163"/>
    </location>
    <ligand>
        <name>spermidine</name>
        <dbReference type="ChEBI" id="CHEBI:57834"/>
    </ligand>
</feature>
<comment type="subcellular location">
    <subcellularLocation>
        <location evidence="1 5">Periplasm</location>
    </subcellularLocation>
</comment>
<dbReference type="EMBL" id="CCSB01000004">
    <property type="protein sequence ID" value="CDZ78887.1"/>
    <property type="molecule type" value="Genomic_DNA"/>
</dbReference>
<protein>
    <recommendedName>
        <fullName evidence="5">Putrescine-binding periplasmic protein</fullName>
    </recommendedName>
</protein>
<dbReference type="PANTHER" id="PTHR30222:SF17">
    <property type="entry name" value="SPERMIDINE_PUTRESCINE-BINDING PERIPLASMIC PROTEIN"/>
    <property type="match status" value="1"/>
</dbReference>
<keyword evidence="2 5" id="KW-0813">Transport</keyword>
<dbReference type="GO" id="GO:0042597">
    <property type="term" value="C:periplasmic space"/>
    <property type="evidence" value="ECO:0007669"/>
    <property type="project" value="UniProtKB-SubCell"/>
</dbReference>
<keyword evidence="9" id="KW-1185">Reference proteome</keyword>
<gene>
    <name evidence="8" type="primary">potD</name>
    <name evidence="8" type="ORF">BN59_03202</name>
</gene>
<dbReference type="InterPro" id="IPR006059">
    <property type="entry name" value="SBP"/>
</dbReference>
<dbReference type="InterPro" id="IPR001188">
    <property type="entry name" value="Sperm_putr-bd"/>
</dbReference>
<dbReference type="Gene3D" id="3.40.190.10">
    <property type="entry name" value="Periplasmic binding protein-like II"/>
    <property type="match status" value="2"/>
</dbReference>
<proteinExistence type="inferred from homology"/>
<keyword evidence="3 7" id="KW-0732">Signal</keyword>
<dbReference type="Proteomes" id="UP000044071">
    <property type="component" value="Unassembled WGS sequence"/>
</dbReference>
<dbReference type="CDD" id="cd13590">
    <property type="entry name" value="PBP2_PotD_PotF_like"/>
    <property type="match status" value="1"/>
</dbReference>
<dbReference type="GO" id="GO:0019808">
    <property type="term" value="F:polyamine binding"/>
    <property type="evidence" value="ECO:0007669"/>
    <property type="project" value="InterPro"/>
</dbReference>
<organism evidence="8 9">
    <name type="scientific">Legionella massiliensis</name>
    <dbReference type="NCBI Taxonomy" id="1034943"/>
    <lineage>
        <taxon>Bacteria</taxon>
        <taxon>Pseudomonadati</taxon>
        <taxon>Pseudomonadota</taxon>
        <taxon>Gammaproteobacteria</taxon>
        <taxon>Legionellales</taxon>
        <taxon>Legionellaceae</taxon>
        <taxon>Legionella</taxon>
    </lineage>
</organism>
<dbReference type="Pfam" id="PF13416">
    <property type="entry name" value="SBP_bac_8"/>
    <property type="match status" value="1"/>
</dbReference>
<sequence>MIRLLFLILSLISISVSAAKTVNVYIWGGEIPKKLIQQFERETGIHVNLSTYDSNETMYAKLRASGTSVYDVILPSGYFVERMRNQGLLTRLDPKRLPNLANIAHQFTKSDYDPANQYSAPIIWGATGIFYNQAVVKNPPTTWRDLWQPQWRNQLMLLDDAREIFSIALMSLGYNPNDSDPQHIEAAFNQLLQLVPNVKLFASDSIQAIMIDEDAIAGLSWNGDAFKAQAENKQINFIYPKDGFVIWVDCLAIPVDPPHPEEAYQFIDFMFKPESGKTIALSEGVAITNAKSQALLPQEIRDNPIVYPSAEVLKVSYLQRDVGEKTIELYSKYWQQFKLAF</sequence>
<feature type="chain" id="PRO_5009744152" description="Putrescine-binding periplasmic protein" evidence="7">
    <location>
        <begin position="19"/>
        <end position="341"/>
    </location>
</feature>
<evidence type="ECO:0000256" key="7">
    <source>
        <dbReference type="SAM" id="SignalP"/>
    </source>
</evidence>
<evidence type="ECO:0000256" key="2">
    <source>
        <dbReference type="ARBA" id="ARBA00022448"/>
    </source>
</evidence>
<evidence type="ECO:0000256" key="5">
    <source>
        <dbReference type="PIRNR" id="PIRNR019574"/>
    </source>
</evidence>
<dbReference type="STRING" id="1034943.BN59_03202"/>
<dbReference type="RefSeq" id="WP_099909035.1">
    <property type="nucleotide sequence ID" value="NZ_CCVW01000004.1"/>
</dbReference>
<feature type="binding site" evidence="6">
    <location>
        <position position="78"/>
    </location>
    <ligand>
        <name>spermidine</name>
        <dbReference type="ChEBI" id="CHEBI:57834"/>
    </ligand>
</feature>
<dbReference type="PRINTS" id="PR00909">
    <property type="entry name" value="SPERMDNBNDNG"/>
</dbReference>
<evidence type="ECO:0000256" key="4">
    <source>
        <dbReference type="ARBA" id="ARBA00022764"/>
    </source>
</evidence>
<dbReference type="GO" id="GO:0015846">
    <property type="term" value="P:polyamine transport"/>
    <property type="evidence" value="ECO:0007669"/>
    <property type="project" value="InterPro"/>
</dbReference>
<evidence type="ECO:0000256" key="1">
    <source>
        <dbReference type="ARBA" id="ARBA00004418"/>
    </source>
</evidence>
<dbReference type="OrthoDB" id="9769319at2"/>
<feature type="signal peptide" evidence="7">
    <location>
        <begin position="1"/>
        <end position="18"/>
    </location>
</feature>
<comment type="similarity">
    <text evidence="5">Belongs to the bacterial solute-binding protein PotD/PotF family.</text>
</comment>
<accession>A0A078L0W5</accession>
<name>A0A078L0W5_9GAMM</name>
<dbReference type="SUPFAM" id="SSF53850">
    <property type="entry name" value="Periplasmic binding protein-like II"/>
    <property type="match status" value="1"/>
</dbReference>
<reference evidence="8 9" key="1">
    <citation type="submission" date="2014-06" db="EMBL/GenBank/DDBJ databases">
        <authorList>
            <person name="Urmite Genomes Urmite Genomes"/>
        </authorList>
    </citation>
    <scope>NUCLEOTIDE SEQUENCE [LARGE SCALE GENOMIC DNA]</scope>
</reference>
<dbReference type="PIRSF" id="PIRSF019574">
    <property type="entry name" value="Periplasmic_polyamine_BP"/>
    <property type="match status" value="1"/>
</dbReference>
<evidence type="ECO:0000256" key="3">
    <source>
        <dbReference type="ARBA" id="ARBA00022729"/>
    </source>
</evidence>
<dbReference type="AlphaFoldDB" id="A0A078L0W5"/>
<evidence type="ECO:0000313" key="8">
    <source>
        <dbReference type="EMBL" id="CDZ78887.1"/>
    </source>
</evidence>